<evidence type="ECO:0000259" key="1">
    <source>
        <dbReference type="Pfam" id="PF13173"/>
    </source>
</evidence>
<dbReference type="EMBL" id="DRMS01000169">
    <property type="protein sequence ID" value="HFC92018.1"/>
    <property type="molecule type" value="Genomic_DNA"/>
</dbReference>
<keyword evidence="3" id="KW-0067">ATP-binding</keyword>
<reference evidence="3" key="1">
    <citation type="journal article" date="2020" name="mSystems">
        <title>Genome- and Community-Level Interaction Insights into Carbon Utilization and Element Cycling Functions of Hydrothermarchaeota in Hydrothermal Sediment.</title>
        <authorList>
            <person name="Zhou Z."/>
            <person name="Liu Y."/>
            <person name="Xu W."/>
            <person name="Pan J."/>
            <person name="Luo Z.H."/>
            <person name="Li M."/>
        </authorList>
    </citation>
    <scope>NUCLEOTIDE SEQUENCE [LARGE SCALE GENOMIC DNA]</scope>
    <source>
        <strain evidence="3">HyVt-493</strain>
    </source>
</reference>
<protein>
    <submittedName>
        <fullName evidence="3">ATP-binding protein</fullName>
    </submittedName>
</protein>
<dbReference type="InterPro" id="IPR027417">
    <property type="entry name" value="P-loop_NTPase"/>
</dbReference>
<dbReference type="InterPro" id="IPR041682">
    <property type="entry name" value="AAA_14"/>
</dbReference>
<feature type="domain" description="AAA" evidence="1">
    <location>
        <begin position="19"/>
        <end position="136"/>
    </location>
</feature>
<comment type="caution">
    <text evidence="3">The sequence shown here is derived from an EMBL/GenBank/DDBJ whole genome shotgun (WGS) entry which is preliminary data.</text>
</comment>
<dbReference type="InterPro" id="IPR025420">
    <property type="entry name" value="DUF4143"/>
</dbReference>
<dbReference type="Pfam" id="PF13173">
    <property type="entry name" value="AAA_14"/>
    <property type="match status" value="1"/>
</dbReference>
<name>A0A7V2WUE9_LEUMU</name>
<evidence type="ECO:0000259" key="2">
    <source>
        <dbReference type="Pfam" id="PF13635"/>
    </source>
</evidence>
<keyword evidence="3" id="KW-0547">Nucleotide-binding</keyword>
<gene>
    <name evidence="3" type="ORF">ENJ51_04320</name>
</gene>
<evidence type="ECO:0000313" key="3">
    <source>
        <dbReference type="EMBL" id="HFC92018.1"/>
    </source>
</evidence>
<dbReference type="GO" id="GO:0005524">
    <property type="term" value="F:ATP binding"/>
    <property type="evidence" value="ECO:0007669"/>
    <property type="project" value="UniProtKB-KW"/>
</dbReference>
<feature type="domain" description="DUF4143" evidence="2">
    <location>
        <begin position="203"/>
        <end position="362"/>
    </location>
</feature>
<dbReference type="Pfam" id="PF13635">
    <property type="entry name" value="DUF4143"/>
    <property type="match status" value="1"/>
</dbReference>
<dbReference type="PANTHER" id="PTHR43566">
    <property type="entry name" value="CONSERVED PROTEIN"/>
    <property type="match status" value="1"/>
</dbReference>
<dbReference type="AlphaFoldDB" id="A0A7V2WUE9"/>
<dbReference type="PANTHER" id="PTHR43566:SF2">
    <property type="entry name" value="DUF4143 DOMAIN-CONTAINING PROTEIN"/>
    <property type="match status" value="1"/>
</dbReference>
<sequence>MSYKNRSVTESIHYLLNNFPAVAVLGARQVGKSTLLQNIFPNAVFFDLERDADFQRINDDPALLLQETERPIVFDEAQLSPSLFRALRVAIDQQRQQTGQFLLSGSSSPQLLKQISETLAGRVAIVELDPLSWHEIMTENSHSDFLISALENPQRLGQLKARLDKKELLNLCLYGGYPEPVLKRQDKKFFRLWMENYLKTYVERDIRALFPQLNIDAYKRFVQMLAFASGEIINASKFARSLDVSQPTIKHYLEIIEGTFLWRQIPSYQKNIRKRLVKMPKGHLRDTGLINYFLRLHNENDMKAHPQFGQIWEIFITEQIIRHFKNNLESVEYYYYRTQNKAEVDLVLETSYGLIPIEIKAGSVTSKRQIRSLEQFIKEHNCRYGLVVNNGDEVYKLSDKVYQVPAIFL</sequence>
<dbReference type="Proteomes" id="UP000885750">
    <property type="component" value="Unassembled WGS sequence"/>
</dbReference>
<proteinExistence type="predicted"/>
<accession>A0A7V2WUE9</accession>
<organism evidence="3">
    <name type="scientific">Leucothrix mucor</name>
    <dbReference type="NCBI Taxonomy" id="45248"/>
    <lineage>
        <taxon>Bacteria</taxon>
        <taxon>Pseudomonadati</taxon>
        <taxon>Pseudomonadota</taxon>
        <taxon>Gammaproteobacteria</taxon>
        <taxon>Thiotrichales</taxon>
        <taxon>Thiotrichaceae</taxon>
        <taxon>Leucothrix</taxon>
    </lineage>
</organism>
<dbReference type="SUPFAM" id="SSF52540">
    <property type="entry name" value="P-loop containing nucleoside triphosphate hydrolases"/>
    <property type="match status" value="1"/>
</dbReference>